<proteinExistence type="predicted"/>
<dbReference type="EMBL" id="JBEOME010000012">
    <property type="protein sequence ID" value="MER3123038.1"/>
    <property type="molecule type" value="Genomic_DNA"/>
</dbReference>
<accession>A0ABV1S906</accession>
<keyword evidence="2" id="KW-1185">Reference proteome</keyword>
<protein>
    <submittedName>
        <fullName evidence="1">Uncharacterized protein</fullName>
    </submittedName>
</protein>
<reference evidence="1 2" key="1">
    <citation type="submission" date="2024-06" db="EMBL/GenBank/DDBJ databases">
        <title>Construction of an artificial bacterial consortium using nitrogen cycle bacteria from Cuatro Cienegas Basin and a mangrove forest.</title>
        <authorList>
            <person name="Aguilera-Najera D."/>
            <person name="Marquez-Cianci L."/>
            <person name="Martinez-Perez E."/>
            <person name="Rosas-Barrera M."/>
            <person name="Rodriguez-Cruz U.E."/>
            <person name="Tapia-Lopez R."/>
            <person name="Eguiarte L.E."/>
            <person name="Souza-Saldivar V."/>
        </authorList>
    </citation>
    <scope>NUCLEOTIDE SEQUENCE [LARGE SCALE GENOMIC DNA]</scope>
    <source>
        <strain evidence="1 2">S14-15</strain>
    </source>
</reference>
<dbReference type="Proteomes" id="UP001467674">
    <property type="component" value="Unassembled WGS sequence"/>
</dbReference>
<sequence length="78" mass="9224">MDKYYYKVEKPSNLHRDLEYGFFIKGQFMQDRNEEISNLVGIEDLASKAAYDFHGGLLINEAYSDEIDDKHFIKKEQN</sequence>
<gene>
    <name evidence="1" type="ORF">ABQG71_17895</name>
</gene>
<evidence type="ECO:0000313" key="1">
    <source>
        <dbReference type="EMBL" id="MER3123038.1"/>
    </source>
</evidence>
<dbReference type="RefSeq" id="WP_171465507.1">
    <property type="nucleotide sequence ID" value="NZ_JBEOME010000012.1"/>
</dbReference>
<organism evidence="1 2">
    <name type="scientific">Bacillus altitudinis</name>
    <dbReference type="NCBI Taxonomy" id="293387"/>
    <lineage>
        <taxon>Bacteria</taxon>
        <taxon>Bacillati</taxon>
        <taxon>Bacillota</taxon>
        <taxon>Bacilli</taxon>
        <taxon>Bacillales</taxon>
        <taxon>Bacillaceae</taxon>
        <taxon>Bacillus</taxon>
    </lineage>
</organism>
<comment type="caution">
    <text evidence="1">The sequence shown here is derived from an EMBL/GenBank/DDBJ whole genome shotgun (WGS) entry which is preliminary data.</text>
</comment>
<evidence type="ECO:0000313" key="2">
    <source>
        <dbReference type="Proteomes" id="UP001467674"/>
    </source>
</evidence>
<name>A0ABV1S906_BACAB</name>